<proteinExistence type="predicted"/>
<organism evidence="1 2">
    <name type="scientific">Mycolicibacterium diernhoferi</name>
    <dbReference type="NCBI Taxonomy" id="1801"/>
    <lineage>
        <taxon>Bacteria</taxon>
        <taxon>Bacillati</taxon>
        <taxon>Actinomycetota</taxon>
        <taxon>Actinomycetes</taxon>
        <taxon>Mycobacteriales</taxon>
        <taxon>Mycobacteriaceae</taxon>
        <taxon>Mycolicibacterium</taxon>
    </lineage>
</organism>
<gene>
    <name evidence="1" type="ORF">BV510_05245</name>
</gene>
<dbReference type="AlphaFoldDB" id="A0A1T3WLY0"/>
<dbReference type="Proteomes" id="UP000191039">
    <property type="component" value="Unassembled WGS sequence"/>
</dbReference>
<accession>A0A1T3WLY0</accession>
<dbReference type="EMBL" id="MIJD01000033">
    <property type="protein sequence ID" value="OPE55394.1"/>
    <property type="molecule type" value="Genomic_DNA"/>
</dbReference>
<evidence type="ECO:0000313" key="1">
    <source>
        <dbReference type="EMBL" id="OPE55394.1"/>
    </source>
</evidence>
<reference evidence="1 2" key="1">
    <citation type="submission" date="2016-09" db="EMBL/GenBank/DDBJ databases">
        <title>genome sequences of unsequenced Mycobacteria.</title>
        <authorList>
            <person name="Greninger A.L."/>
            <person name="Jerome K.R."/>
            <person name="Mcnair B."/>
            <person name="Wallis C."/>
            <person name="Fang F."/>
        </authorList>
    </citation>
    <scope>NUCLEOTIDE SEQUENCE [LARGE SCALE GENOMIC DNA]</scope>
    <source>
        <strain evidence="1 2">BM1</strain>
    </source>
</reference>
<protein>
    <submittedName>
        <fullName evidence="1">Alcohol dehydrogenase</fullName>
    </submittedName>
</protein>
<comment type="caution">
    <text evidence="1">The sequence shown here is derived from an EMBL/GenBank/DDBJ whole genome shotgun (WGS) entry which is preliminary data.</text>
</comment>
<sequence length="71" mass="7631">MRRTVVVTGIGGLGAFGSFWGNRTDLQEVLTLAAEGKIRHNVVTTKLDDLNDSLEALGRGDIVGRAVVMFD</sequence>
<dbReference type="Gene3D" id="3.90.180.10">
    <property type="entry name" value="Medium-chain alcohol dehydrogenases, catalytic domain"/>
    <property type="match status" value="1"/>
</dbReference>
<name>A0A1T3WLY0_9MYCO</name>
<evidence type="ECO:0000313" key="2">
    <source>
        <dbReference type="Proteomes" id="UP000191039"/>
    </source>
</evidence>